<dbReference type="InterPro" id="IPR030678">
    <property type="entry name" value="Peptide/Ni-bd"/>
</dbReference>
<dbReference type="Gene3D" id="3.40.190.10">
    <property type="entry name" value="Periplasmic binding protein-like II"/>
    <property type="match status" value="1"/>
</dbReference>
<dbReference type="AlphaFoldDB" id="A0A090DEP5"/>
<keyword evidence="3" id="KW-0813">Transport</keyword>
<dbReference type="EMBL" id="CCMZ01000007">
    <property type="protein sequence ID" value="CDX14064.1"/>
    <property type="molecule type" value="Genomic_DNA"/>
</dbReference>
<evidence type="ECO:0000256" key="3">
    <source>
        <dbReference type="ARBA" id="ARBA00022448"/>
    </source>
</evidence>
<comment type="similarity">
    <text evidence="2">Belongs to the bacterial solute-binding protein 5 family.</text>
</comment>
<dbReference type="InterPro" id="IPR019546">
    <property type="entry name" value="TAT_signal_bac_arc"/>
</dbReference>
<accession>A0A090DEP5</accession>
<name>A0A090DEP5_MESPL</name>
<feature type="chain" id="PRO_5001853812" evidence="5">
    <location>
        <begin position="30"/>
        <end position="520"/>
    </location>
</feature>
<evidence type="ECO:0000259" key="6">
    <source>
        <dbReference type="Pfam" id="PF00496"/>
    </source>
</evidence>
<evidence type="ECO:0000256" key="2">
    <source>
        <dbReference type="ARBA" id="ARBA00005695"/>
    </source>
</evidence>
<dbReference type="GO" id="GO:1904680">
    <property type="term" value="F:peptide transmembrane transporter activity"/>
    <property type="evidence" value="ECO:0007669"/>
    <property type="project" value="TreeGrafter"/>
</dbReference>
<dbReference type="InterPro" id="IPR006311">
    <property type="entry name" value="TAT_signal"/>
</dbReference>
<dbReference type="SUPFAM" id="SSF53850">
    <property type="entry name" value="Periplasmic binding protein-like II"/>
    <property type="match status" value="1"/>
</dbReference>
<dbReference type="PIRSF" id="PIRSF002741">
    <property type="entry name" value="MppA"/>
    <property type="match status" value="1"/>
</dbReference>
<dbReference type="NCBIfam" id="TIGR01409">
    <property type="entry name" value="TAT_signal_seq"/>
    <property type="match status" value="1"/>
</dbReference>
<keyword evidence="4 5" id="KW-0732">Signal</keyword>
<feature type="signal peptide" evidence="5">
    <location>
        <begin position="1"/>
        <end position="29"/>
    </location>
</feature>
<evidence type="ECO:0000313" key="7">
    <source>
        <dbReference type="EMBL" id="CDX14064.1"/>
    </source>
</evidence>
<protein>
    <submittedName>
        <fullName evidence="7">Putative ABC transporter, solute-binding protein</fullName>
    </submittedName>
</protein>
<dbReference type="GO" id="GO:0043190">
    <property type="term" value="C:ATP-binding cassette (ABC) transporter complex"/>
    <property type="evidence" value="ECO:0007669"/>
    <property type="project" value="InterPro"/>
</dbReference>
<dbReference type="InterPro" id="IPR000914">
    <property type="entry name" value="SBP_5_dom"/>
</dbReference>
<organism evidence="7 8">
    <name type="scientific">Mesorhizobium plurifarium</name>
    <dbReference type="NCBI Taxonomy" id="69974"/>
    <lineage>
        <taxon>Bacteria</taxon>
        <taxon>Pseudomonadati</taxon>
        <taxon>Pseudomonadota</taxon>
        <taxon>Alphaproteobacteria</taxon>
        <taxon>Hyphomicrobiales</taxon>
        <taxon>Phyllobacteriaceae</taxon>
        <taxon>Mesorhizobium</taxon>
    </lineage>
</organism>
<dbReference type="STRING" id="69974.MPLDJ20_20363"/>
<evidence type="ECO:0000256" key="1">
    <source>
        <dbReference type="ARBA" id="ARBA00004418"/>
    </source>
</evidence>
<proteinExistence type="inferred from homology"/>
<dbReference type="Gene3D" id="3.90.76.10">
    <property type="entry name" value="Dipeptide-binding Protein, Domain 1"/>
    <property type="match status" value="1"/>
</dbReference>
<evidence type="ECO:0000256" key="5">
    <source>
        <dbReference type="SAM" id="SignalP"/>
    </source>
</evidence>
<evidence type="ECO:0000313" key="8">
    <source>
        <dbReference type="Proteomes" id="UP000045285"/>
    </source>
</evidence>
<reference evidence="8" key="1">
    <citation type="submission" date="2014-08" db="EMBL/GenBank/DDBJ databases">
        <authorList>
            <person name="Moulin L."/>
        </authorList>
    </citation>
    <scope>NUCLEOTIDE SEQUENCE [LARGE SCALE GENOMIC DNA]</scope>
</reference>
<dbReference type="InterPro" id="IPR039424">
    <property type="entry name" value="SBP_5"/>
</dbReference>
<dbReference type="PROSITE" id="PS51318">
    <property type="entry name" value="TAT"/>
    <property type="match status" value="1"/>
</dbReference>
<gene>
    <name evidence="7" type="ORF">MPL3356_150194</name>
</gene>
<feature type="domain" description="Solute-binding protein family 5" evidence="6">
    <location>
        <begin position="91"/>
        <end position="430"/>
    </location>
</feature>
<dbReference type="PANTHER" id="PTHR30290">
    <property type="entry name" value="PERIPLASMIC BINDING COMPONENT OF ABC TRANSPORTER"/>
    <property type="match status" value="1"/>
</dbReference>
<dbReference type="GO" id="GO:0015833">
    <property type="term" value="P:peptide transport"/>
    <property type="evidence" value="ECO:0007669"/>
    <property type="project" value="TreeGrafter"/>
</dbReference>
<dbReference type="GO" id="GO:0030288">
    <property type="term" value="C:outer membrane-bounded periplasmic space"/>
    <property type="evidence" value="ECO:0007669"/>
    <property type="project" value="UniProtKB-ARBA"/>
</dbReference>
<dbReference type="Proteomes" id="UP000045285">
    <property type="component" value="Unassembled WGS sequence"/>
</dbReference>
<evidence type="ECO:0000256" key="4">
    <source>
        <dbReference type="ARBA" id="ARBA00022729"/>
    </source>
</evidence>
<comment type="subcellular location">
    <subcellularLocation>
        <location evidence="1">Periplasm</location>
    </subcellularLocation>
</comment>
<sequence>MTKWTMDRRAFLKAAGVLGASLAMKPGFAWSAAGDTLRIRMEGDLQTLDPAFMIGGIEDVMMRGIYVSLNRLGDLRQGSPWSLWGAEKLKLKDPKTIAFTLIDGLKWSNGLGPVTAEDVKFSYERIADPKLSSPWAYQFEKLDRVEVVDARSGIIHLKDPYQPIFVTSLPYYGGHIISRAGTEKAGGKFTTEPPATCGPYLFSDWQQKQKVTLTANPDWPGPKPDFGKVEIYVVADDQAAQLAYEADAFDYTKIAISATKAVKAKPPANTSLIEAQSTRYVWLTINMLSPRLKDRKVRQAVQYGVDVGQILTGVYDDLTKRSTGVVQPGTKFARPSNLIAAPDYEKSAALLAEAGVSDLSLTLTVMNDSIRTATAQIIQASLEQAGIKVEIQPYDEAAFWGVGDKTQGDGYKNIDLALMDFAGGVDPSENLVWFRPDQIGAYNWSGFDSPEFETGYQQLVAESDEAKRIALSNRMEDLMEQSGGFVFICHQPLVAIHKTAFEPVIYPDGHPNPVLFKKTA</sequence>
<keyword evidence="8" id="KW-1185">Reference proteome</keyword>
<dbReference type="PANTHER" id="PTHR30290:SF9">
    <property type="entry name" value="OLIGOPEPTIDE-BINDING PROTEIN APPA"/>
    <property type="match status" value="1"/>
</dbReference>
<dbReference type="Gene3D" id="3.10.105.10">
    <property type="entry name" value="Dipeptide-binding Protein, Domain 3"/>
    <property type="match status" value="1"/>
</dbReference>
<dbReference type="Pfam" id="PF00496">
    <property type="entry name" value="SBP_bac_5"/>
    <property type="match status" value="1"/>
</dbReference>